<evidence type="ECO:0000313" key="1">
    <source>
        <dbReference type="EMBL" id="QNO45502.1"/>
    </source>
</evidence>
<organism evidence="1">
    <name type="scientific">Candidatus Methanogaster sp. ANME-2c ERB4</name>
    <dbReference type="NCBI Taxonomy" id="2759911"/>
    <lineage>
        <taxon>Archaea</taxon>
        <taxon>Methanobacteriati</taxon>
        <taxon>Methanobacteriota</taxon>
        <taxon>Stenosarchaea group</taxon>
        <taxon>Methanomicrobia</taxon>
        <taxon>Methanosarcinales</taxon>
        <taxon>ANME-2 cluster</taxon>
        <taxon>Candidatus Methanogasteraceae</taxon>
        <taxon>Candidatus Methanogaster</taxon>
    </lineage>
</organism>
<dbReference type="EMBL" id="MT631127">
    <property type="protein sequence ID" value="QNO45502.1"/>
    <property type="molecule type" value="Genomic_DNA"/>
</dbReference>
<sequence length="53" mass="6047">MANNITTCLHLVSNLINLLLKLLSTVIKVALTDFDLLYIYIYKVIPEMHTILS</sequence>
<protein>
    <submittedName>
        <fullName evidence="1">Uncharacterized protein</fullName>
    </submittedName>
</protein>
<reference evidence="1" key="1">
    <citation type="submission" date="2020-06" db="EMBL/GenBank/DDBJ databases">
        <title>Unique genomic features of the anaerobic methanotrophic archaea.</title>
        <authorList>
            <person name="Chadwick G.L."/>
            <person name="Skennerton C.T."/>
            <person name="Laso-Perez R."/>
            <person name="Leu A.O."/>
            <person name="Speth D.R."/>
            <person name="Yu H."/>
            <person name="Morgan-Lang C."/>
            <person name="Hatzenpichler R."/>
            <person name="Goudeau D."/>
            <person name="Malmstrom R."/>
            <person name="Brazelton W.J."/>
            <person name="Woyke T."/>
            <person name="Hallam S.J."/>
            <person name="Tyson G.W."/>
            <person name="Wegener G."/>
            <person name="Boetius A."/>
            <person name="Orphan V."/>
        </authorList>
    </citation>
    <scope>NUCLEOTIDE SEQUENCE</scope>
</reference>
<accession>A0A7G9YBW8</accession>
<proteinExistence type="predicted"/>
<dbReference type="AlphaFoldDB" id="A0A7G9YBW8"/>
<gene>
    <name evidence="1" type="ORF">FIICPACM_00004</name>
</gene>
<name>A0A7G9YBW8_9EURY</name>